<dbReference type="STRING" id="655815.ZPR_1063"/>
<dbReference type="AlphaFoldDB" id="D5BI20"/>
<evidence type="ECO:0000313" key="1">
    <source>
        <dbReference type="EMBL" id="ADF51408.1"/>
    </source>
</evidence>
<dbReference type="Proteomes" id="UP000001654">
    <property type="component" value="Chromosome"/>
</dbReference>
<gene>
    <name evidence="1" type="ordered locus">ZPR_1063</name>
</gene>
<evidence type="ECO:0000313" key="2">
    <source>
        <dbReference type="Proteomes" id="UP000001654"/>
    </source>
</evidence>
<organism evidence="1 2">
    <name type="scientific">Zunongwangia profunda (strain DSM 18752 / CCTCC AB 206139 / SM-A87)</name>
    <name type="common">Wangia profunda</name>
    <dbReference type="NCBI Taxonomy" id="655815"/>
    <lineage>
        <taxon>Bacteria</taxon>
        <taxon>Pseudomonadati</taxon>
        <taxon>Bacteroidota</taxon>
        <taxon>Flavobacteriia</taxon>
        <taxon>Flavobacteriales</taxon>
        <taxon>Flavobacteriaceae</taxon>
        <taxon>Zunongwangia</taxon>
    </lineage>
</organism>
<dbReference type="KEGG" id="zpr:ZPR_1063"/>
<name>D5BI20_ZUNPS</name>
<proteinExistence type="predicted"/>
<sequence>MIDVWYNLLIDEKCWVRLASFVVLFGKQVFSTIK</sequence>
<accession>D5BI20</accession>
<dbReference type="HOGENOM" id="CLU_3376866_0_0_10"/>
<keyword evidence="2" id="KW-1185">Reference proteome</keyword>
<dbReference type="EMBL" id="CP001650">
    <property type="protein sequence ID" value="ADF51408.1"/>
    <property type="molecule type" value="Genomic_DNA"/>
</dbReference>
<reference evidence="1 2" key="1">
    <citation type="journal article" date="2010" name="BMC Genomics">
        <title>The complete genome of Zunongwangia profunda SM-A87 reveals its adaptation to the deep-sea environment and ecological role in sedimentary organic nitrogen degradation.</title>
        <authorList>
            <person name="Qin Q.L."/>
            <person name="Zhang X.Y."/>
            <person name="Wang X.M."/>
            <person name="Liu G.M."/>
            <person name="Chen X.L."/>
            <person name="Xie B.B."/>
            <person name="Dang H.Y."/>
            <person name="Zhou B.C."/>
            <person name="Yu J."/>
            <person name="Zhang Y.Z."/>
        </authorList>
    </citation>
    <scope>NUCLEOTIDE SEQUENCE [LARGE SCALE GENOMIC DNA]</scope>
    <source>
        <strain evidence="2">DSM 18752 / CCTCC AB 206139 / SM-A87</strain>
    </source>
</reference>
<protein>
    <submittedName>
        <fullName evidence="1">Uncharacterized protein</fullName>
    </submittedName>
</protein>